<reference evidence="1 2" key="1">
    <citation type="submission" date="2019-03" db="EMBL/GenBank/DDBJ databases">
        <title>Single cell metagenomics reveals metabolic interactions within the superorganism composed of flagellate Streblomastix strix and complex community of Bacteroidetes bacteria on its surface.</title>
        <authorList>
            <person name="Treitli S.C."/>
            <person name="Kolisko M."/>
            <person name="Husnik F."/>
            <person name="Keeling P."/>
            <person name="Hampl V."/>
        </authorList>
    </citation>
    <scope>NUCLEOTIDE SEQUENCE [LARGE SCALE GENOMIC DNA]</scope>
    <source>
        <strain evidence="1">ST1C</strain>
    </source>
</reference>
<name>A0A5J4TVG1_9EUKA</name>
<evidence type="ECO:0000313" key="1">
    <source>
        <dbReference type="EMBL" id="KAA6362020.1"/>
    </source>
</evidence>
<gene>
    <name evidence="1" type="ORF">EZS28_042454</name>
</gene>
<comment type="caution">
    <text evidence="1">The sequence shown here is derived from an EMBL/GenBank/DDBJ whole genome shotgun (WGS) entry which is preliminary data.</text>
</comment>
<evidence type="ECO:0000313" key="2">
    <source>
        <dbReference type="Proteomes" id="UP000324800"/>
    </source>
</evidence>
<dbReference type="EMBL" id="SNRW01024759">
    <property type="protein sequence ID" value="KAA6362020.1"/>
    <property type="molecule type" value="Genomic_DNA"/>
</dbReference>
<protein>
    <submittedName>
        <fullName evidence="1">Uncharacterized protein</fullName>
    </submittedName>
</protein>
<dbReference type="AlphaFoldDB" id="A0A5J4TVG1"/>
<proteinExistence type="predicted"/>
<organism evidence="1 2">
    <name type="scientific">Streblomastix strix</name>
    <dbReference type="NCBI Taxonomy" id="222440"/>
    <lineage>
        <taxon>Eukaryota</taxon>
        <taxon>Metamonada</taxon>
        <taxon>Preaxostyla</taxon>
        <taxon>Oxymonadida</taxon>
        <taxon>Streblomastigidae</taxon>
        <taxon>Streblomastix</taxon>
    </lineage>
</organism>
<dbReference type="Proteomes" id="UP000324800">
    <property type="component" value="Unassembled WGS sequence"/>
</dbReference>
<accession>A0A5J4TVG1</accession>
<sequence length="90" mass="10216">MELLSLIGCWNVDLGACEEDEDLFEDNQDYYEDVEGFGDGEITYLDLVDQDYYYEGNEFYYGIVYIRFGEGTGAICTVLLYVDDNAGGVN</sequence>